<dbReference type="InterPro" id="IPR036291">
    <property type="entry name" value="NAD(P)-bd_dom_sf"/>
</dbReference>
<keyword evidence="2" id="KW-0560">Oxidoreductase</keyword>
<dbReference type="EMBL" id="JACHWU010000003">
    <property type="protein sequence ID" value="MBB3051983.1"/>
    <property type="molecule type" value="Genomic_DNA"/>
</dbReference>
<protein>
    <submittedName>
        <fullName evidence="4">NAD(P)-dependent dehydrogenase (Short-subunit alcohol dehydrogenase family)</fullName>
    </submittedName>
</protein>
<evidence type="ECO:0000256" key="2">
    <source>
        <dbReference type="ARBA" id="ARBA00023002"/>
    </source>
</evidence>
<proteinExistence type="inferred from homology"/>
<dbReference type="GO" id="GO:0016491">
    <property type="term" value="F:oxidoreductase activity"/>
    <property type="evidence" value="ECO:0007669"/>
    <property type="project" value="UniProtKB-KW"/>
</dbReference>
<name>A0A839S3X4_9PSEU</name>
<dbReference type="PRINTS" id="PR00081">
    <property type="entry name" value="GDHRDH"/>
</dbReference>
<dbReference type="PANTHER" id="PTHR24320:SF148">
    <property type="entry name" value="NAD(P)-BINDING ROSSMANN-FOLD SUPERFAMILY PROTEIN"/>
    <property type="match status" value="1"/>
</dbReference>
<dbReference type="InterPro" id="IPR002347">
    <property type="entry name" value="SDR_fam"/>
</dbReference>
<dbReference type="NCBIfam" id="NF004846">
    <property type="entry name" value="PRK06197.1"/>
    <property type="match status" value="1"/>
</dbReference>
<sequence length="317" mass="32908">MTRTDSWSESDIPSQSGRTVLVTGANSGLGLHTARVLAARGAMVLLACRSHERGKQALDAIAAGAASPPRLVELDLADLASVRRVAAEVRDHTGDALDVLVNNAGVMAPPRETTRDGFELQFGTNHLGHAALTWLLLPALRTRPGARVVTVSSLAARAGRIDTVDPNFEHRRYSPVAAYGQSKLANQAFALELDRRLRAAGDDVLSVAAHPGYSDTGLAPAMARAQRNAVLRGVMNVGGRLGGLLLAQNTEQGTAPQLYAATAPDVSGGDYIGPLGPGQLRGKPGTVCPLTTAADPATGSALWDLTAELTGVTPDPA</sequence>
<dbReference type="Pfam" id="PF00106">
    <property type="entry name" value="adh_short"/>
    <property type="match status" value="1"/>
</dbReference>
<dbReference type="PANTHER" id="PTHR24320">
    <property type="entry name" value="RETINOL DEHYDROGENASE"/>
    <property type="match status" value="1"/>
</dbReference>
<dbReference type="Proteomes" id="UP000550714">
    <property type="component" value="Unassembled WGS sequence"/>
</dbReference>
<dbReference type="AlphaFoldDB" id="A0A839S3X4"/>
<dbReference type="Gene3D" id="3.40.50.720">
    <property type="entry name" value="NAD(P)-binding Rossmann-like Domain"/>
    <property type="match status" value="1"/>
</dbReference>
<evidence type="ECO:0000256" key="1">
    <source>
        <dbReference type="ARBA" id="ARBA00006484"/>
    </source>
</evidence>
<dbReference type="SUPFAM" id="SSF51735">
    <property type="entry name" value="NAD(P)-binding Rossmann-fold domains"/>
    <property type="match status" value="1"/>
</dbReference>
<feature type="domain" description="Ketoreductase" evidence="3">
    <location>
        <begin position="18"/>
        <end position="244"/>
    </location>
</feature>
<dbReference type="RefSeq" id="WP_183655069.1">
    <property type="nucleotide sequence ID" value="NZ_JACHWU010000003.1"/>
</dbReference>
<reference evidence="4 5" key="1">
    <citation type="submission" date="2020-08" db="EMBL/GenBank/DDBJ databases">
        <title>Genomic Encyclopedia of Type Strains, Phase III (KMG-III): the genomes of soil and plant-associated and newly described type strains.</title>
        <authorList>
            <person name="Whitman W."/>
        </authorList>
    </citation>
    <scope>NUCLEOTIDE SEQUENCE [LARGE SCALE GENOMIC DNA]</scope>
    <source>
        <strain evidence="4 5">CECT 8577</strain>
    </source>
</reference>
<gene>
    <name evidence="4" type="ORF">FHS23_003012</name>
</gene>
<comment type="caution">
    <text evidence="4">The sequence shown here is derived from an EMBL/GenBank/DDBJ whole genome shotgun (WGS) entry which is preliminary data.</text>
</comment>
<evidence type="ECO:0000313" key="5">
    <source>
        <dbReference type="Proteomes" id="UP000550714"/>
    </source>
</evidence>
<accession>A0A839S3X4</accession>
<evidence type="ECO:0000259" key="3">
    <source>
        <dbReference type="SMART" id="SM00822"/>
    </source>
</evidence>
<dbReference type="SMART" id="SM00822">
    <property type="entry name" value="PKS_KR"/>
    <property type="match status" value="1"/>
</dbReference>
<keyword evidence="5" id="KW-1185">Reference proteome</keyword>
<dbReference type="InterPro" id="IPR057326">
    <property type="entry name" value="KR_dom"/>
</dbReference>
<evidence type="ECO:0000313" key="4">
    <source>
        <dbReference type="EMBL" id="MBB3051983.1"/>
    </source>
</evidence>
<organism evidence="4 5">
    <name type="scientific">Prauserella isguenensis</name>
    <dbReference type="NCBI Taxonomy" id="1470180"/>
    <lineage>
        <taxon>Bacteria</taxon>
        <taxon>Bacillati</taxon>
        <taxon>Actinomycetota</taxon>
        <taxon>Actinomycetes</taxon>
        <taxon>Pseudonocardiales</taxon>
        <taxon>Pseudonocardiaceae</taxon>
        <taxon>Prauserella</taxon>
    </lineage>
</organism>
<comment type="similarity">
    <text evidence="1">Belongs to the short-chain dehydrogenases/reductases (SDR) family.</text>
</comment>